<organism evidence="1 2">
    <name type="scientific">Naganishia adeliensis</name>
    <dbReference type="NCBI Taxonomy" id="92952"/>
    <lineage>
        <taxon>Eukaryota</taxon>
        <taxon>Fungi</taxon>
        <taxon>Dikarya</taxon>
        <taxon>Basidiomycota</taxon>
        <taxon>Agaricomycotina</taxon>
        <taxon>Tremellomycetes</taxon>
        <taxon>Filobasidiales</taxon>
        <taxon>Filobasidiaceae</taxon>
        <taxon>Naganishia</taxon>
    </lineage>
</organism>
<keyword evidence="2" id="KW-1185">Reference proteome</keyword>
<gene>
    <name evidence="1" type="ORF">QFC20_002600</name>
</gene>
<accession>A0ACC2WHR8</accession>
<protein>
    <submittedName>
        <fullName evidence="1">Uncharacterized protein</fullName>
    </submittedName>
</protein>
<comment type="caution">
    <text evidence="1">The sequence shown here is derived from an EMBL/GenBank/DDBJ whole genome shotgun (WGS) entry which is preliminary data.</text>
</comment>
<reference evidence="1" key="1">
    <citation type="submission" date="2023-04" db="EMBL/GenBank/DDBJ databases">
        <title>Draft Genome sequencing of Naganishia species isolated from polar environments using Oxford Nanopore Technology.</title>
        <authorList>
            <person name="Leo P."/>
            <person name="Venkateswaran K."/>
        </authorList>
    </citation>
    <scope>NUCLEOTIDE SEQUENCE</scope>
    <source>
        <strain evidence="1">MNA-CCFEE 5262</strain>
    </source>
</reference>
<evidence type="ECO:0000313" key="1">
    <source>
        <dbReference type="EMBL" id="KAJ9111309.1"/>
    </source>
</evidence>
<dbReference type="Proteomes" id="UP001230649">
    <property type="component" value="Unassembled WGS sequence"/>
</dbReference>
<name>A0ACC2WHR8_9TREE</name>
<proteinExistence type="predicted"/>
<sequence>MRITLTIPTIATQAPPQRKTDPPLVQLAGTGERVLIELQGELGYEGDPCGRVVGLLSFERMDKPTLHLGKHHLLHGKIVTLPRPLCVIRRVKQEHASEDEEEEIDVSDTETAPAKRTTTNLTKTTEVPSTPAKQRTSAIPAYLTPTHKPRPSAPETSSPPIAANQRDYSSDLSSPFPAAKRTRDALDDEDEPVKRSVKRKVGGGAGRTREYETVAIVRRKIVFALRPEPIVTATVLPE</sequence>
<evidence type="ECO:0000313" key="2">
    <source>
        <dbReference type="Proteomes" id="UP001230649"/>
    </source>
</evidence>
<dbReference type="EMBL" id="JASBWS010000019">
    <property type="protein sequence ID" value="KAJ9111309.1"/>
    <property type="molecule type" value="Genomic_DNA"/>
</dbReference>